<protein>
    <submittedName>
        <fullName evidence="3">Uncharacterized protein</fullName>
    </submittedName>
</protein>
<feature type="transmembrane region" description="Helical" evidence="2">
    <location>
        <begin position="40"/>
        <end position="60"/>
    </location>
</feature>
<keyword evidence="2" id="KW-0472">Membrane</keyword>
<feature type="transmembrane region" description="Helical" evidence="2">
    <location>
        <begin position="72"/>
        <end position="96"/>
    </location>
</feature>
<feature type="transmembrane region" description="Helical" evidence="2">
    <location>
        <begin position="156"/>
        <end position="177"/>
    </location>
</feature>
<dbReference type="Proteomes" id="UP000783686">
    <property type="component" value="Unassembled WGS sequence"/>
</dbReference>
<feature type="region of interest" description="Disordered" evidence="1">
    <location>
        <begin position="1"/>
        <end position="29"/>
    </location>
</feature>
<gene>
    <name evidence="3" type="ORF">BOKJ2_LOCUS12541</name>
</gene>
<evidence type="ECO:0000256" key="2">
    <source>
        <dbReference type="SAM" id="Phobius"/>
    </source>
</evidence>
<evidence type="ECO:0000313" key="3">
    <source>
        <dbReference type="EMBL" id="CAD5228164.1"/>
    </source>
</evidence>
<organism evidence="3 4">
    <name type="scientific">Bursaphelenchus okinawaensis</name>
    <dbReference type="NCBI Taxonomy" id="465554"/>
    <lineage>
        <taxon>Eukaryota</taxon>
        <taxon>Metazoa</taxon>
        <taxon>Ecdysozoa</taxon>
        <taxon>Nematoda</taxon>
        <taxon>Chromadorea</taxon>
        <taxon>Rhabditida</taxon>
        <taxon>Tylenchina</taxon>
        <taxon>Tylenchomorpha</taxon>
        <taxon>Aphelenchoidea</taxon>
        <taxon>Aphelenchoididae</taxon>
        <taxon>Bursaphelenchus</taxon>
    </lineage>
</organism>
<feature type="transmembrane region" description="Helical" evidence="2">
    <location>
        <begin position="102"/>
        <end position="122"/>
    </location>
</feature>
<dbReference type="EMBL" id="CAJFCW020000006">
    <property type="protein sequence ID" value="CAG9124191.1"/>
    <property type="molecule type" value="Genomic_DNA"/>
</dbReference>
<evidence type="ECO:0000313" key="4">
    <source>
        <dbReference type="Proteomes" id="UP000614601"/>
    </source>
</evidence>
<evidence type="ECO:0000256" key="1">
    <source>
        <dbReference type="SAM" id="MobiDB-lite"/>
    </source>
</evidence>
<dbReference type="EMBL" id="CAJFDH010000006">
    <property type="protein sequence ID" value="CAD5228164.1"/>
    <property type="molecule type" value="Genomic_DNA"/>
</dbReference>
<sequence length="201" mass="23904">MSHEDVSTTLRRRNNKQKDAEKPFQPEDDPEYDCCVKVNLHKFVICMSAVMCVFYAGLCFEKFMAHSFHQNIPTSVMGASIVLIISYVVLLVGAVFRIRLVYLVFFIVSAVCQLLMFCAMIAEINLAQKDLYRDPVKKWWNENRQNLNTMAQEIRLLYILVNFSMCTLHIYTDYLVYRDYCFVYDYPRKHHFKWEKKILMF</sequence>
<dbReference type="OrthoDB" id="5786689at2759"/>
<comment type="caution">
    <text evidence="3">The sequence shown here is derived from an EMBL/GenBank/DDBJ whole genome shotgun (WGS) entry which is preliminary data.</text>
</comment>
<dbReference type="AlphaFoldDB" id="A0A811LM33"/>
<name>A0A811LM33_9BILA</name>
<reference evidence="3" key="1">
    <citation type="submission" date="2020-09" db="EMBL/GenBank/DDBJ databases">
        <authorList>
            <person name="Kikuchi T."/>
        </authorList>
    </citation>
    <scope>NUCLEOTIDE SEQUENCE</scope>
    <source>
        <strain evidence="3">SH1</strain>
    </source>
</reference>
<keyword evidence="2" id="KW-0812">Transmembrane</keyword>
<keyword evidence="4" id="KW-1185">Reference proteome</keyword>
<feature type="compositionally biased region" description="Basic and acidic residues" evidence="1">
    <location>
        <begin position="16"/>
        <end position="25"/>
    </location>
</feature>
<dbReference type="Proteomes" id="UP000614601">
    <property type="component" value="Unassembled WGS sequence"/>
</dbReference>
<keyword evidence="2" id="KW-1133">Transmembrane helix</keyword>
<proteinExistence type="predicted"/>
<accession>A0A811LM33</accession>